<dbReference type="InParanoid" id="A0A6P5KEW3"/>
<dbReference type="InterPro" id="IPR051560">
    <property type="entry name" value="MAM_domain-containing"/>
</dbReference>
<dbReference type="Gene3D" id="2.60.120.200">
    <property type="match status" value="1"/>
</dbReference>
<keyword evidence="3" id="KW-1185">Reference proteome</keyword>
<dbReference type="Proteomes" id="UP000515140">
    <property type="component" value="Unplaced"/>
</dbReference>
<feature type="region of interest" description="Disordered" evidence="1">
    <location>
        <begin position="992"/>
        <end position="1060"/>
    </location>
</feature>
<reference evidence="4" key="1">
    <citation type="submission" date="2025-08" db="UniProtKB">
        <authorList>
            <consortium name="RefSeq"/>
        </authorList>
    </citation>
    <scope>IDENTIFICATION</scope>
    <source>
        <tissue evidence="4">Spleen</tissue>
    </source>
</reference>
<feature type="domain" description="MAM" evidence="2">
    <location>
        <begin position="1422"/>
        <end position="1590"/>
    </location>
</feature>
<feature type="compositionally biased region" description="Polar residues" evidence="1">
    <location>
        <begin position="349"/>
        <end position="358"/>
    </location>
</feature>
<dbReference type="InterPro" id="IPR013320">
    <property type="entry name" value="ConA-like_dom_sf"/>
</dbReference>
<organism evidence="3 4">
    <name type="scientific">Phascolarctos cinereus</name>
    <name type="common">Koala</name>
    <dbReference type="NCBI Taxonomy" id="38626"/>
    <lineage>
        <taxon>Eukaryota</taxon>
        <taxon>Metazoa</taxon>
        <taxon>Chordata</taxon>
        <taxon>Craniata</taxon>
        <taxon>Vertebrata</taxon>
        <taxon>Euteleostomi</taxon>
        <taxon>Mammalia</taxon>
        <taxon>Metatheria</taxon>
        <taxon>Diprotodontia</taxon>
        <taxon>Phascolarctidae</taxon>
        <taxon>Phascolarctos</taxon>
    </lineage>
</organism>
<name>A0A6P5KEW3_PHACI</name>
<feature type="compositionally biased region" description="Polar residues" evidence="1">
    <location>
        <begin position="1234"/>
        <end position="1246"/>
    </location>
</feature>
<proteinExistence type="predicted"/>
<feature type="region of interest" description="Disordered" evidence="1">
    <location>
        <begin position="1123"/>
        <end position="1147"/>
    </location>
</feature>
<dbReference type="Pfam" id="PF00629">
    <property type="entry name" value="MAM"/>
    <property type="match status" value="1"/>
</dbReference>
<dbReference type="RefSeq" id="XP_020844073.1">
    <property type="nucleotide sequence ID" value="XM_020988414.1"/>
</dbReference>
<dbReference type="InterPro" id="IPR000998">
    <property type="entry name" value="MAM_dom"/>
</dbReference>
<evidence type="ECO:0000313" key="3">
    <source>
        <dbReference type="Proteomes" id="UP000515140"/>
    </source>
</evidence>
<feature type="compositionally biased region" description="Polar residues" evidence="1">
    <location>
        <begin position="395"/>
        <end position="408"/>
    </location>
</feature>
<evidence type="ECO:0000313" key="4">
    <source>
        <dbReference type="RefSeq" id="XP_020844073.1"/>
    </source>
</evidence>
<dbReference type="PANTHER" id="PTHR23282">
    <property type="entry name" value="APICAL ENDOSOMAL GLYCOPROTEIN PRECURSOR"/>
    <property type="match status" value="1"/>
</dbReference>
<dbReference type="GeneID" id="110209751"/>
<evidence type="ECO:0000256" key="1">
    <source>
        <dbReference type="SAM" id="MobiDB-lite"/>
    </source>
</evidence>
<feature type="region of interest" description="Disordered" evidence="1">
    <location>
        <begin position="713"/>
        <end position="732"/>
    </location>
</feature>
<accession>A0A6P5KEW3</accession>
<evidence type="ECO:0000259" key="2">
    <source>
        <dbReference type="PROSITE" id="PS50060"/>
    </source>
</evidence>
<dbReference type="PANTHER" id="PTHR23282:SF101">
    <property type="entry name" value="MAM DOMAIN-CONTAINING PROTEIN"/>
    <property type="match status" value="1"/>
</dbReference>
<feature type="region of interest" description="Disordered" evidence="1">
    <location>
        <begin position="567"/>
        <end position="604"/>
    </location>
</feature>
<gene>
    <name evidence="4" type="primary">LOC110209751</name>
</gene>
<sequence>MDFIDRDEKKLHPMEAPLEASLKTLSQPEVGEGVSPGWPDSAHSVHSWGKEVAKNTRPTWLISASCSGASQPPELVSPSEAVPRESMKITPISVNNTEATLLLSEPVPSPPVSFLKVLSRGTVASFPESKLLPETYNSILVEMRERGGLPSTLHPGRGAWPEGTVPQPAGNASFSLQLQTSSPDWRVRSESTVADIQTSHPRLGSIPGQLHRCRLCGQKEVDSAPTAGGGVLPRGGKGLLWRLLKALTMASASRNLPAIRGVGARGPGTRDQLFSIELRGDTALSKPLGMVFPAHGTHNPQAPEELAQTLLEGRRREAASREGEKLLKWLTFGDATSIPDVPARPKPSPSTGQVSTWHTWGPRHRNQLSPEKGILETSRRNNSSRGHVGMHLPGASSSHDLGWASSMSPSPRGGIPALRRVNRDFTVPWAVTGNPVTLSLDIVSSGIRKEFGSAPYTGPLVEKAPFISPEGKLHSLGIQVAQGEVGLPNTLPTTNSHTPSSSHMAPALFSKLPTNKILAQVKSPLLAAFTQTSHLSHLMESVTSNHFIFPVPPRKTYHLRMETPDKAFQRSGGAPSEVGTTTVDGKEVRQAGSPSTVGSAFPEGVVTSPADSVNSILSLEDSGNQKTHSFGRIEQGGLGVAGKNWIPSFAPLRRCPSGGIQLFIGGSMIPLLPVEPERILRAYKSKGALTLLAQGESFLSFVSNCSNVTLGHPVPPPQSLEDPQSQTLQKVPDPKSVASGIVLLKSPSGLLSLVPLWECKGLSRVRESAYLLEPESREKEYPSAFGENPSSAVHATALPPQALKTQTPFLDGLQEDKGRGQLGMTAVPSIQTKVTMAYSMRDEIAQTLEEERGTSKKLGGRDFNFPSFRSGFDRDALPSRNPPVGPDAFRGMSDAKAPPALGTQTINWARGTLSPLDTSEMGPEPAEWLQEGGAAWTTALQGEPRVNEGLPEGRLKIQAGPTLLFLGPLLFLTGPGMELQVTDIPSLWEPHNEKGREEAKTPSLSPPRAGHGNVPLTDHFSSRGPLSENPLHSMAWVGMQGSQSRPTDDEEHSSQLLSHGSLLSVGKEAISKSLTTHRAERMAEEVRNMVGKSRNLAVSSAVNSGRTKSASSQLHFVNLSSPLERGGQTLKPTKTRPKVHSSQGGKGGLVSFPLVGVTSPLVKTSDLSMRPSPSPSLFPPLPQHLAFTRSAKLSTAASLIRQATTRGKLQKYQQSLPLQKSGFLQGPGKASVGNPDSKTPQWFQSCDHTEQGRDCAQNQEGPAPGELSGNMTSQGLELGSLPHLGWLEPVSLVRLKAPRQSSELEATSAPSWLCLGGSCWEVILQALDSSQDPEATGVKSLLARVLSSRPKPLQMEAAGTAPTKDVQMPQVVLGSLQLPPHAESSHPDWTTQSPITGTHSMDNLALKTALPGNRTDPWSFDWFCDFETDFCGWQQNGTGAGWVLTQGQKSYPWSGSFPLKSSCHFPGGNHLLLQNQASPQTVPRAVLISPILHGARWVRFWYGPLQPSMGTISVYVYSRAQFGWRLIWSSMGHQSSSWSWVEMKLRAPQKIQVMVEGVQGPEDGAHMSIDNLSVSSHQWPKGETKLSCHSFKETLNKV</sequence>
<feature type="compositionally biased region" description="Basic and acidic residues" evidence="1">
    <location>
        <begin position="1"/>
        <end position="13"/>
    </location>
</feature>
<dbReference type="SMART" id="SM00137">
    <property type="entry name" value="MAM"/>
    <property type="match status" value="1"/>
</dbReference>
<dbReference type="SUPFAM" id="SSF49899">
    <property type="entry name" value="Concanavalin A-like lectins/glucanases"/>
    <property type="match status" value="1"/>
</dbReference>
<dbReference type="CDD" id="cd06263">
    <property type="entry name" value="MAM"/>
    <property type="match status" value="1"/>
</dbReference>
<feature type="region of interest" description="Disordered" evidence="1">
    <location>
        <begin position="338"/>
        <end position="408"/>
    </location>
</feature>
<feature type="region of interest" description="Disordered" evidence="1">
    <location>
        <begin position="1219"/>
        <end position="1274"/>
    </location>
</feature>
<dbReference type="GO" id="GO:0016020">
    <property type="term" value="C:membrane"/>
    <property type="evidence" value="ECO:0007669"/>
    <property type="project" value="InterPro"/>
</dbReference>
<protein>
    <submittedName>
        <fullName evidence="4">Uncharacterized protein LOC110209751</fullName>
    </submittedName>
</protein>
<dbReference type="PROSITE" id="PS50060">
    <property type="entry name" value="MAM_2"/>
    <property type="match status" value="1"/>
</dbReference>
<dbReference type="KEGG" id="pcw:110209751"/>
<feature type="region of interest" description="Disordered" evidence="1">
    <location>
        <begin position="1"/>
        <end position="37"/>
    </location>
</feature>